<dbReference type="EMBL" id="BGZK01000196">
    <property type="protein sequence ID" value="GBP27617.1"/>
    <property type="molecule type" value="Genomic_DNA"/>
</dbReference>
<protein>
    <submittedName>
        <fullName evidence="1">Uncharacterized protein</fullName>
    </submittedName>
</protein>
<proteinExistence type="predicted"/>
<evidence type="ECO:0000313" key="1">
    <source>
        <dbReference type="EMBL" id="GBP27617.1"/>
    </source>
</evidence>
<name>A0A4C1UNH4_EUMVA</name>
<sequence>MELDGATALRYFALNYSTCAAWLCISRSAFRSPLAARARPVRRSLRAACVTESGPRDRMPSGCKDLNFNASALRYHRGGGPFLSRCVASWESRTMVVFVIPNATSDL</sequence>
<comment type="caution">
    <text evidence="1">The sequence shown here is derived from an EMBL/GenBank/DDBJ whole genome shotgun (WGS) entry which is preliminary data.</text>
</comment>
<accession>A0A4C1UNH4</accession>
<dbReference type="Proteomes" id="UP000299102">
    <property type="component" value="Unassembled WGS sequence"/>
</dbReference>
<evidence type="ECO:0000313" key="2">
    <source>
        <dbReference type="Proteomes" id="UP000299102"/>
    </source>
</evidence>
<keyword evidence="2" id="KW-1185">Reference proteome</keyword>
<gene>
    <name evidence="1" type="ORF">EVAR_102871_1</name>
</gene>
<dbReference type="AlphaFoldDB" id="A0A4C1UNH4"/>
<reference evidence="1 2" key="1">
    <citation type="journal article" date="2019" name="Commun. Biol.">
        <title>The bagworm genome reveals a unique fibroin gene that provides high tensile strength.</title>
        <authorList>
            <person name="Kono N."/>
            <person name="Nakamura H."/>
            <person name="Ohtoshi R."/>
            <person name="Tomita M."/>
            <person name="Numata K."/>
            <person name="Arakawa K."/>
        </authorList>
    </citation>
    <scope>NUCLEOTIDE SEQUENCE [LARGE SCALE GENOMIC DNA]</scope>
</reference>
<organism evidence="1 2">
    <name type="scientific">Eumeta variegata</name>
    <name type="common">Bagworm moth</name>
    <name type="synonym">Eumeta japonica</name>
    <dbReference type="NCBI Taxonomy" id="151549"/>
    <lineage>
        <taxon>Eukaryota</taxon>
        <taxon>Metazoa</taxon>
        <taxon>Ecdysozoa</taxon>
        <taxon>Arthropoda</taxon>
        <taxon>Hexapoda</taxon>
        <taxon>Insecta</taxon>
        <taxon>Pterygota</taxon>
        <taxon>Neoptera</taxon>
        <taxon>Endopterygota</taxon>
        <taxon>Lepidoptera</taxon>
        <taxon>Glossata</taxon>
        <taxon>Ditrysia</taxon>
        <taxon>Tineoidea</taxon>
        <taxon>Psychidae</taxon>
        <taxon>Oiketicinae</taxon>
        <taxon>Eumeta</taxon>
    </lineage>
</organism>